<protein>
    <submittedName>
        <fullName evidence="2">Uncharacterized protein</fullName>
    </submittedName>
</protein>
<dbReference type="RefSeq" id="WP_188898318.1">
    <property type="nucleotide sequence ID" value="NZ_BMKS01000002.1"/>
</dbReference>
<evidence type="ECO:0000256" key="1">
    <source>
        <dbReference type="SAM" id="MobiDB-lite"/>
    </source>
</evidence>
<dbReference type="Gene3D" id="3.30.530.20">
    <property type="match status" value="1"/>
</dbReference>
<dbReference type="SUPFAM" id="SSF55961">
    <property type="entry name" value="Bet v1-like"/>
    <property type="match status" value="1"/>
</dbReference>
<sequence length="229" mass="23946">MDQDEGGAKVPESDARELAPERTGQVEIARNAEEVFAFVSDVRNLPAFLSGMRSAVPLDGGRVAVEGAQGGRRYRAEGWMRVDREALTMEWSTPPGSEPSCAGTLRVVPLGGTDAAAGAAVRSRLELRLRLGQRPTASAAAASGMRAQGRGQAGRTVEEAIAQTLASIRSLCEGTEAGREANPRGLARIADAKAASETRPDDLAPEQPRPPDPGRGTGEGGPEPQDGRP</sequence>
<evidence type="ECO:0000313" key="3">
    <source>
        <dbReference type="Proteomes" id="UP000597507"/>
    </source>
</evidence>
<dbReference type="Proteomes" id="UP000597507">
    <property type="component" value="Unassembled WGS sequence"/>
</dbReference>
<organism evidence="2 3">
    <name type="scientific">Caldovatus sediminis</name>
    <dbReference type="NCBI Taxonomy" id="2041189"/>
    <lineage>
        <taxon>Bacteria</taxon>
        <taxon>Pseudomonadati</taxon>
        <taxon>Pseudomonadota</taxon>
        <taxon>Alphaproteobacteria</taxon>
        <taxon>Acetobacterales</taxon>
        <taxon>Roseomonadaceae</taxon>
        <taxon>Caldovatus</taxon>
    </lineage>
</organism>
<dbReference type="AlphaFoldDB" id="A0A8J2Z8W0"/>
<accession>A0A8J2Z8W0</accession>
<feature type="region of interest" description="Disordered" evidence="1">
    <location>
        <begin position="176"/>
        <end position="229"/>
    </location>
</feature>
<dbReference type="InterPro" id="IPR019587">
    <property type="entry name" value="Polyketide_cyclase/dehydratase"/>
</dbReference>
<dbReference type="InterPro" id="IPR023393">
    <property type="entry name" value="START-like_dom_sf"/>
</dbReference>
<comment type="caution">
    <text evidence="2">The sequence shown here is derived from an EMBL/GenBank/DDBJ whole genome shotgun (WGS) entry which is preliminary data.</text>
</comment>
<gene>
    <name evidence="2" type="ORF">GCM10010964_05800</name>
</gene>
<reference evidence="2 3" key="1">
    <citation type="journal article" date="2014" name="Int. J. Syst. Evol. Microbiol.">
        <title>Complete genome sequence of Corynebacterium casei LMG S-19264T (=DSM 44701T), isolated from a smear-ripened cheese.</title>
        <authorList>
            <consortium name="US DOE Joint Genome Institute (JGI-PGF)"/>
            <person name="Walter F."/>
            <person name="Albersmeier A."/>
            <person name="Kalinowski J."/>
            <person name="Ruckert C."/>
        </authorList>
    </citation>
    <scope>NUCLEOTIDE SEQUENCE [LARGE SCALE GENOMIC DNA]</scope>
    <source>
        <strain evidence="2 3">CGMCC 1.16330</strain>
    </source>
</reference>
<proteinExistence type="predicted"/>
<dbReference type="EMBL" id="BMKS01000002">
    <property type="protein sequence ID" value="GGG20421.1"/>
    <property type="molecule type" value="Genomic_DNA"/>
</dbReference>
<dbReference type="Pfam" id="PF10604">
    <property type="entry name" value="Polyketide_cyc2"/>
    <property type="match status" value="1"/>
</dbReference>
<feature type="compositionally biased region" description="Low complexity" evidence="1">
    <location>
        <begin position="137"/>
        <end position="155"/>
    </location>
</feature>
<name>A0A8J2Z8W0_9PROT</name>
<feature type="compositionally biased region" description="Basic and acidic residues" evidence="1">
    <location>
        <begin position="190"/>
        <end position="202"/>
    </location>
</feature>
<evidence type="ECO:0000313" key="2">
    <source>
        <dbReference type="EMBL" id="GGG20421.1"/>
    </source>
</evidence>
<feature type="region of interest" description="Disordered" evidence="1">
    <location>
        <begin position="135"/>
        <end position="155"/>
    </location>
</feature>
<feature type="compositionally biased region" description="Basic and acidic residues" evidence="1">
    <location>
        <begin position="11"/>
        <end position="20"/>
    </location>
</feature>
<feature type="region of interest" description="Disordered" evidence="1">
    <location>
        <begin position="1"/>
        <end position="25"/>
    </location>
</feature>
<keyword evidence="3" id="KW-1185">Reference proteome</keyword>